<protein>
    <submittedName>
        <fullName evidence="1">Uncharacterized protein</fullName>
    </submittedName>
</protein>
<proteinExistence type="predicted"/>
<gene>
    <name evidence="1" type="ORF">HRQ91_00060</name>
</gene>
<evidence type="ECO:0000313" key="2">
    <source>
        <dbReference type="Proteomes" id="UP000671908"/>
    </source>
</evidence>
<accession>A0A975IE68</accession>
<keyword evidence="2" id="KW-1185">Reference proteome</keyword>
<dbReference type="EMBL" id="CP054142">
    <property type="protein sequence ID" value="QTQ12974.1"/>
    <property type="molecule type" value="Genomic_DNA"/>
</dbReference>
<dbReference type="Proteomes" id="UP000671908">
    <property type="component" value="Chromosome"/>
</dbReference>
<evidence type="ECO:0000313" key="1">
    <source>
        <dbReference type="EMBL" id="QTQ12974.1"/>
    </source>
</evidence>
<organism evidence="1 2">
    <name type="scientific">Treponema parvum</name>
    <dbReference type="NCBI Taxonomy" id="138851"/>
    <lineage>
        <taxon>Bacteria</taxon>
        <taxon>Pseudomonadati</taxon>
        <taxon>Spirochaetota</taxon>
        <taxon>Spirochaetia</taxon>
        <taxon>Spirochaetales</taxon>
        <taxon>Treponemataceae</taxon>
        <taxon>Treponema</taxon>
    </lineage>
</organism>
<dbReference type="KEGG" id="tpav:HRQ91_00060"/>
<dbReference type="RefSeq" id="WP_210119709.1">
    <property type="nucleotide sequence ID" value="NZ_CP054142.1"/>
</dbReference>
<dbReference type="AlphaFoldDB" id="A0A975IE68"/>
<sequence>MEAGQQRDIKQFYKDFSDKVKDIVVSLEFVSLEAEPCVFEALNLKKNASGQLWGLLVFCSKNIYFYVVPYESSVNIILRRTFGGKRVQEQLLNITELDSLEFKKPPKKWYDFLFYTGFGKIDMEFYDKQGNKMTVHVSTQHKADIVLEKIAAVKTVDV</sequence>
<name>A0A975IE68_9SPIR</name>
<reference evidence="1 2" key="1">
    <citation type="journal article" date="2021" name="Microbiol. Resour. Announc.">
        <title>Complete Genome Sequences of Three Human Oral Treponema parvum Isolates.</title>
        <authorList>
            <person name="Zeng H."/>
            <person name="Watt R.M."/>
        </authorList>
    </citation>
    <scope>NUCLEOTIDE SEQUENCE [LARGE SCALE GENOMIC DNA]</scope>
    <source>
        <strain evidence="1 2">ATCC 700770</strain>
    </source>
</reference>